<keyword evidence="6" id="KW-0732">Signal</keyword>
<dbReference type="InterPro" id="IPR018114">
    <property type="entry name" value="TRYPSIN_HIS"/>
</dbReference>
<dbReference type="PRINTS" id="PR00722">
    <property type="entry name" value="CHYMOTRYPSIN"/>
</dbReference>
<evidence type="ECO:0000256" key="1">
    <source>
        <dbReference type="ARBA" id="ARBA00007664"/>
    </source>
</evidence>
<dbReference type="InterPro" id="IPR050430">
    <property type="entry name" value="Peptidase_S1"/>
</dbReference>
<feature type="domain" description="Peptidase S1" evidence="7">
    <location>
        <begin position="27"/>
        <end position="257"/>
    </location>
</feature>
<dbReference type="EMBL" id="OV651820">
    <property type="protein sequence ID" value="CAH1113946.1"/>
    <property type="molecule type" value="Genomic_DNA"/>
</dbReference>
<keyword evidence="9" id="KW-1185">Reference proteome</keyword>
<dbReference type="InterPro" id="IPR001314">
    <property type="entry name" value="Peptidase_S1A"/>
</dbReference>
<dbReference type="GO" id="GO:0006508">
    <property type="term" value="P:proteolysis"/>
    <property type="evidence" value="ECO:0007669"/>
    <property type="project" value="UniProtKB-KW"/>
</dbReference>
<evidence type="ECO:0000256" key="6">
    <source>
        <dbReference type="SAM" id="SignalP"/>
    </source>
</evidence>
<keyword evidence="5" id="KW-1015">Disulfide bond</keyword>
<evidence type="ECO:0000256" key="3">
    <source>
        <dbReference type="ARBA" id="ARBA00022801"/>
    </source>
</evidence>
<proteinExistence type="inferred from homology"/>
<dbReference type="InterPro" id="IPR043504">
    <property type="entry name" value="Peptidase_S1_PA_chymotrypsin"/>
</dbReference>
<comment type="similarity">
    <text evidence="1">Belongs to the peptidase S1 family.</text>
</comment>
<sequence length="261" mass="29010">MIFFRNILCISYIFSLIVFALGRHSVKIIEGGDADIRDFPYMAALTEVGRVISCGAAIINENTLLTAAHCLLDEKLSWITIKYGSTIFQEGIETNVSQAYIHKNFKNTTPPMTDDIAVLKVDPPIVFSETVQPIKLPQKNVPNPAGKLAKFAGWGKTNDTYYVQSNILQKVDMTIIDDKTCEEIWKNTTNPVDTEKEICAQADMSDGKRRGPCYGDSGSPLVIDGVQYGIISSFHDGCGIAEYPIVYTRVAHYLDWLSDKI</sequence>
<dbReference type="Pfam" id="PF00089">
    <property type="entry name" value="Trypsin"/>
    <property type="match status" value="1"/>
</dbReference>
<evidence type="ECO:0000259" key="7">
    <source>
        <dbReference type="SMART" id="SM00020"/>
    </source>
</evidence>
<dbReference type="Gene3D" id="2.40.10.10">
    <property type="entry name" value="Trypsin-like serine proteases"/>
    <property type="match status" value="1"/>
</dbReference>
<dbReference type="GO" id="GO:0004252">
    <property type="term" value="F:serine-type endopeptidase activity"/>
    <property type="evidence" value="ECO:0007669"/>
    <property type="project" value="InterPro"/>
</dbReference>
<dbReference type="SMART" id="SM00020">
    <property type="entry name" value="Tryp_SPc"/>
    <property type="match status" value="1"/>
</dbReference>
<dbReference type="Proteomes" id="UP001153636">
    <property type="component" value="Chromosome 8"/>
</dbReference>
<dbReference type="InterPro" id="IPR009003">
    <property type="entry name" value="Peptidase_S1_PA"/>
</dbReference>
<dbReference type="InterPro" id="IPR033116">
    <property type="entry name" value="TRYPSIN_SER"/>
</dbReference>
<evidence type="ECO:0000256" key="2">
    <source>
        <dbReference type="ARBA" id="ARBA00022670"/>
    </source>
</evidence>
<dbReference type="PROSITE" id="PS00135">
    <property type="entry name" value="TRYPSIN_SER"/>
    <property type="match status" value="1"/>
</dbReference>
<protein>
    <recommendedName>
        <fullName evidence="7">Peptidase S1 domain-containing protein</fullName>
    </recommendedName>
</protein>
<feature type="signal peptide" evidence="6">
    <location>
        <begin position="1"/>
        <end position="22"/>
    </location>
</feature>
<evidence type="ECO:0000256" key="5">
    <source>
        <dbReference type="ARBA" id="ARBA00023157"/>
    </source>
</evidence>
<reference evidence="8" key="1">
    <citation type="submission" date="2022-01" db="EMBL/GenBank/DDBJ databases">
        <authorList>
            <person name="King R."/>
        </authorList>
    </citation>
    <scope>NUCLEOTIDE SEQUENCE</scope>
</reference>
<dbReference type="SUPFAM" id="SSF50494">
    <property type="entry name" value="Trypsin-like serine proteases"/>
    <property type="match status" value="1"/>
</dbReference>
<dbReference type="PANTHER" id="PTHR24276:SF98">
    <property type="entry name" value="FI18310P1-RELATED"/>
    <property type="match status" value="1"/>
</dbReference>
<dbReference type="AlphaFoldDB" id="A0A9P0GLD4"/>
<name>A0A9P0GLD4_9CUCU</name>
<dbReference type="PANTHER" id="PTHR24276">
    <property type="entry name" value="POLYSERASE-RELATED"/>
    <property type="match status" value="1"/>
</dbReference>
<dbReference type="CDD" id="cd00190">
    <property type="entry name" value="Tryp_SPc"/>
    <property type="match status" value="1"/>
</dbReference>
<organism evidence="8 9">
    <name type="scientific">Psylliodes chrysocephalus</name>
    <dbReference type="NCBI Taxonomy" id="3402493"/>
    <lineage>
        <taxon>Eukaryota</taxon>
        <taxon>Metazoa</taxon>
        <taxon>Ecdysozoa</taxon>
        <taxon>Arthropoda</taxon>
        <taxon>Hexapoda</taxon>
        <taxon>Insecta</taxon>
        <taxon>Pterygota</taxon>
        <taxon>Neoptera</taxon>
        <taxon>Endopterygota</taxon>
        <taxon>Coleoptera</taxon>
        <taxon>Polyphaga</taxon>
        <taxon>Cucujiformia</taxon>
        <taxon>Chrysomeloidea</taxon>
        <taxon>Chrysomelidae</taxon>
        <taxon>Galerucinae</taxon>
        <taxon>Alticini</taxon>
        <taxon>Psylliodes</taxon>
    </lineage>
</organism>
<evidence type="ECO:0000313" key="9">
    <source>
        <dbReference type="Proteomes" id="UP001153636"/>
    </source>
</evidence>
<accession>A0A9P0GLD4</accession>
<dbReference type="PROSITE" id="PS00134">
    <property type="entry name" value="TRYPSIN_HIS"/>
    <property type="match status" value="1"/>
</dbReference>
<keyword evidence="2" id="KW-0645">Protease</keyword>
<dbReference type="InterPro" id="IPR001254">
    <property type="entry name" value="Trypsin_dom"/>
</dbReference>
<evidence type="ECO:0000256" key="4">
    <source>
        <dbReference type="ARBA" id="ARBA00022825"/>
    </source>
</evidence>
<feature type="chain" id="PRO_5040498673" description="Peptidase S1 domain-containing protein" evidence="6">
    <location>
        <begin position="23"/>
        <end position="261"/>
    </location>
</feature>
<keyword evidence="3" id="KW-0378">Hydrolase</keyword>
<keyword evidence="4" id="KW-0720">Serine protease</keyword>
<dbReference type="OrthoDB" id="8440449at2759"/>
<evidence type="ECO:0000313" key="8">
    <source>
        <dbReference type="EMBL" id="CAH1113946.1"/>
    </source>
</evidence>
<dbReference type="FunFam" id="2.40.10.10:FF:000068">
    <property type="entry name" value="transmembrane protease serine 2"/>
    <property type="match status" value="1"/>
</dbReference>
<gene>
    <name evidence="8" type="ORF">PSYICH_LOCUS14576</name>
</gene>